<comment type="subcellular location">
    <subcellularLocation>
        <location evidence="1">Nucleus</location>
    </subcellularLocation>
</comment>
<evidence type="ECO:0000256" key="6">
    <source>
        <dbReference type="ARBA" id="ARBA00023242"/>
    </source>
</evidence>
<gene>
    <name evidence="10" type="ORF">O6P43_028668</name>
</gene>
<organism evidence="10 11">
    <name type="scientific">Quillaja saponaria</name>
    <name type="common">Soap bark tree</name>
    <dbReference type="NCBI Taxonomy" id="32244"/>
    <lineage>
        <taxon>Eukaryota</taxon>
        <taxon>Viridiplantae</taxon>
        <taxon>Streptophyta</taxon>
        <taxon>Embryophyta</taxon>
        <taxon>Tracheophyta</taxon>
        <taxon>Spermatophyta</taxon>
        <taxon>Magnoliopsida</taxon>
        <taxon>eudicotyledons</taxon>
        <taxon>Gunneridae</taxon>
        <taxon>Pentapetalae</taxon>
        <taxon>rosids</taxon>
        <taxon>fabids</taxon>
        <taxon>Fabales</taxon>
        <taxon>Quillajaceae</taxon>
        <taxon>Quillaja</taxon>
    </lineage>
</organism>
<evidence type="ECO:0000313" key="11">
    <source>
        <dbReference type="Proteomes" id="UP001163823"/>
    </source>
</evidence>
<keyword evidence="2" id="KW-0677">Repeat</keyword>
<sequence>MSNNNNNNNNNNNEGDGGNNEQNFKKGPWTAAEDAVLVEYVKGHGEGNWNDVQKNSGLSRSGKSCRLRWANHLRPNLRKGSFTLEEELIVINLHAKLGNKWASMAAQLNGRTDNEIKNFWNTRMKRRQRAGLPICPQELQTQATIYHVQQQKQEEELEENLTHPHSSSASSQTSIMGRCQRRKLNSSPPTTYFSSFANPLQNQPNYVFYSTPDPQFNFFSENKSNAGVGLPLSPNGSSSSSLFNQSFTDVPSHIASQAKNNDSGSYSYNFNFTSMLAGVPYESVYVFPRLEAEFPSIQTPPLSGDPTSSSYSSGEGFMGATNNCVHDDYYEVFPISKGNSGLLDDVLVEAKNLLRNEKLARMSSESDKGKNVVIYDSTKEEDTMPVKSCLKNGSGENAQSSTWKKPITEDLMDEMINSMDDDLLSLLTNFPSTMPMPEWYRRGAGQPSGASSDNMGLGSTQQHASDASTQEHAWAALGPACRKNLPGIC</sequence>
<feature type="compositionally biased region" description="Low complexity" evidence="7">
    <location>
        <begin position="1"/>
        <end position="22"/>
    </location>
</feature>
<evidence type="ECO:0000256" key="3">
    <source>
        <dbReference type="ARBA" id="ARBA00023015"/>
    </source>
</evidence>
<dbReference type="KEGG" id="qsa:O6P43_028668"/>
<evidence type="ECO:0000256" key="4">
    <source>
        <dbReference type="ARBA" id="ARBA00023125"/>
    </source>
</evidence>
<dbReference type="FunFam" id="1.10.10.60:FF:000001">
    <property type="entry name" value="MYB-related transcription factor"/>
    <property type="match status" value="1"/>
</dbReference>
<dbReference type="EMBL" id="JARAOO010000012">
    <property type="protein sequence ID" value="KAJ7948146.1"/>
    <property type="molecule type" value="Genomic_DNA"/>
</dbReference>
<comment type="caution">
    <text evidence="10">The sequence shown here is derived from an EMBL/GenBank/DDBJ whole genome shotgun (WGS) entry which is preliminary data.</text>
</comment>
<dbReference type="GO" id="GO:0005634">
    <property type="term" value="C:nucleus"/>
    <property type="evidence" value="ECO:0007669"/>
    <property type="project" value="UniProtKB-SubCell"/>
</dbReference>
<evidence type="ECO:0000259" key="9">
    <source>
        <dbReference type="PROSITE" id="PS51294"/>
    </source>
</evidence>
<dbReference type="InterPro" id="IPR001005">
    <property type="entry name" value="SANT/Myb"/>
</dbReference>
<evidence type="ECO:0000259" key="8">
    <source>
        <dbReference type="PROSITE" id="PS50090"/>
    </source>
</evidence>
<dbReference type="Gene3D" id="1.10.10.60">
    <property type="entry name" value="Homeodomain-like"/>
    <property type="match status" value="2"/>
</dbReference>
<feature type="region of interest" description="Disordered" evidence="7">
    <location>
        <begin position="1"/>
        <end position="26"/>
    </location>
</feature>
<dbReference type="PROSITE" id="PS50090">
    <property type="entry name" value="MYB_LIKE"/>
    <property type="match status" value="2"/>
</dbReference>
<protein>
    <submittedName>
        <fullName evidence="10">MYB-related transcription factor</fullName>
    </submittedName>
</protein>
<dbReference type="PROSITE" id="PS51294">
    <property type="entry name" value="HTH_MYB"/>
    <property type="match status" value="2"/>
</dbReference>
<evidence type="ECO:0000256" key="1">
    <source>
        <dbReference type="ARBA" id="ARBA00004123"/>
    </source>
</evidence>
<feature type="domain" description="HTH myb-type" evidence="9">
    <location>
        <begin position="74"/>
        <end position="128"/>
    </location>
</feature>
<keyword evidence="6" id="KW-0539">Nucleus</keyword>
<dbReference type="PANTHER" id="PTHR47995:SF18">
    <property type="entry name" value="TRANSCRIPTION FACTOR MYB65"/>
    <property type="match status" value="1"/>
</dbReference>
<dbReference type="InterPro" id="IPR009057">
    <property type="entry name" value="Homeodomain-like_sf"/>
</dbReference>
<dbReference type="Pfam" id="PF00249">
    <property type="entry name" value="Myb_DNA-binding"/>
    <property type="match status" value="2"/>
</dbReference>
<feature type="domain" description="Myb-like" evidence="8">
    <location>
        <begin position="74"/>
        <end position="124"/>
    </location>
</feature>
<proteinExistence type="predicted"/>
<feature type="compositionally biased region" description="Polar residues" evidence="7">
    <location>
        <begin position="448"/>
        <end position="466"/>
    </location>
</feature>
<dbReference type="GO" id="GO:0003677">
    <property type="term" value="F:DNA binding"/>
    <property type="evidence" value="ECO:0007669"/>
    <property type="project" value="UniProtKB-KW"/>
</dbReference>
<name>A0AAD7PAC7_QUISA</name>
<feature type="region of interest" description="Disordered" evidence="7">
    <location>
        <begin position="439"/>
        <end position="466"/>
    </location>
</feature>
<feature type="region of interest" description="Disordered" evidence="7">
    <location>
        <begin position="149"/>
        <end position="178"/>
    </location>
</feature>
<feature type="domain" description="HTH myb-type" evidence="9">
    <location>
        <begin position="21"/>
        <end position="73"/>
    </location>
</feature>
<dbReference type="CDD" id="cd00167">
    <property type="entry name" value="SANT"/>
    <property type="match status" value="2"/>
</dbReference>
<feature type="domain" description="Myb-like" evidence="8">
    <location>
        <begin position="21"/>
        <end position="73"/>
    </location>
</feature>
<dbReference type="Proteomes" id="UP001163823">
    <property type="component" value="Chromosome 12"/>
</dbReference>
<keyword evidence="11" id="KW-1185">Reference proteome</keyword>
<evidence type="ECO:0000256" key="2">
    <source>
        <dbReference type="ARBA" id="ARBA00022737"/>
    </source>
</evidence>
<keyword evidence="5" id="KW-0804">Transcription</keyword>
<dbReference type="PANTHER" id="PTHR47995">
    <property type="entry name" value="TRANSCRIPTION FACTOR MYB33-RELATED"/>
    <property type="match status" value="1"/>
</dbReference>
<reference evidence="10" key="1">
    <citation type="journal article" date="2023" name="Science">
        <title>Elucidation of the pathway for biosynthesis of saponin adjuvants from the soapbark tree.</title>
        <authorList>
            <person name="Reed J."/>
            <person name="Orme A."/>
            <person name="El-Demerdash A."/>
            <person name="Owen C."/>
            <person name="Martin L.B.B."/>
            <person name="Misra R.C."/>
            <person name="Kikuchi S."/>
            <person name="Rejzek M."/>
            <person name="Martin A.C."/>
            <person name="Harkess A."/>
            <person name="Leebens-Mack J."/>
            <person name="Louveau T."/>
            <person name="Stephenson M.J."/>
            <person name="Osbourn A."/>
        </authorList>
    </citation>
    <scope>NUCLEOTIDE SEQUENCE</scope>
    <source>
        <strain evidence="10">S10</strain>
    </source>
</reference>
<keyword evidence="3" id="KW-0805">Transcription regulation</keyword>
<evidence type="ECO:0000256" key="5">
    <source>
        <dbReference type="ARBA" id="ARBA00023163"/>
    </source>
</evidence>
<accession>A0AAD7PAC7</accession>
<dbReference type="InterPro" id="IPR017930">
    <property type="entry name" value="Myb_dom"/>
</dbReference>
<evidence type="ECO:0000256" key="7">
    <source>
        <dbReference type="SAM" id="MobiDB-lite"/>
    </source>
</evidence>
<dbReference type="SUPFAM" id="SSF46689">
    <property type="entry name" value="Homeodomain-like"/>
    <property type="match status" value="1"/>
</dbReference>
<keyword evidence="4" id="KW-0238">DNA-binding</keyword>
<dbReference type="SMART" id="SM00717">
    <property type="entry name" value="SANT"/>
    <property type="match status" value="2"/>
</dbReference>
<evidence type="ECO:0000313" key="10">
    <source>
        <dbReference type="EMBL" id="KAJ7948146.1"/>
    </source>
</evidence>
<dbReference type="AlphaFoldDB" id="A0AAD7PAC7"/>